<dbReference type="GO" id="GO:0046872">
    <property type="term" value="F:metal ion binding"/>
    <property type="evidence" value="ECO:0007669"/>
    <property type="project" value="InterPro"/>
</dbReference>
<evidence type="ECO:0000256" key="3">
    <source>
        <dbReference type="ARBA" id="ARBA00022840"/>
    </source>
</evidence>
<evidence type="ECO:0000259" key="5">
    <source>
        <dbReference type="PROSITE" id="PS50975"/>
    </source>
</evidence>
<evidence type="ECO:0000256" key="4">
    <source>
        <dbReference type="PROSITE-ProRule" id="PRU00409"/>
    </source>
</evidence>
<keyword evidence="3 4" id="KW-0067">ATP-binding</keyword>
<dbReference type="AlphaFoldDB" id="A0A6S7ESI9"/>
<dbReference type="Proteomes" id="UP000494105">
    <property type="component" value="Unassembled WGS sequence"/>
</dbReference>
<reference evidence="6 7" key="1">
    <citation type="submission" date="2020-04" db="EMBL/GenBank/DDBJ databases">
        <authorList>
            <person name="De Canck E."/>
        </authorList>
    </citation>
    <scope>NUCLEOTIDE SEQUENCE [LARGE SCALE GENOMIC DNA]</scope>
    <source>
        <strain evidence="6 7">LMG 1861</strain>
    </source>
</reference>
<dbReference type="SUPFAM" id="SSF56059">
    <property type="entry name" value="Glutathione synthetase ATP-binding domain-like"/>
    <property type="match status" value="1"/>
</dbReference>
<dbReference type="GO" id="GO:0016874">
    <property type="term" value="F:ligase activity"/>
    <property type="evidence" value="ECO:0007669"/>
    <property type="project" value="UniProtKB-KW"/>
</dbReference>
<dbReference type="InterPro" id="IPR052032">
    <property type="entry name" value="ATP-dep_AA_Ligase"/>
</dbReference>
<dbReference type="Gene3D" id="3.30.470.20">
    <property type="entry name" value="ATP-grasp fold, B domain"/>
    <property type="match status" value="1"/>
</dbReference>
<dbReference type="PANTHER" id="PTHR43585">
    <property type="entry name" value="FUMIPYRROLE BIOSYNTHESIS PROTEIN C"/>
    <property type="match status" value="1"/>
</dbReference>
<gene>
    <name evidence="6" type="primary">purT_2</name>
    <name evidence="6" type="ORF">LMG1861_05397</name>
</gene>
<dbReference type="Pfam" id="PF18603">
    <property type="entry name" value="LAL_C2"/>
    <property type="match status" value="1"/>
</dbReference>
<dbReference type="InterPro" id="IPR011761">
    <property type="entry name" value="ATP-grasp"/>
</dbReference>
<proteinExistence type="predicted"/>
<evidence type="ECO:0000313" key="6">
    <source>
        <dbReference type="EMBL" id="CAB3920883.1"/>
    </source>
</evidence>
<evidence type="ECO:0000256" key="2">
    <source>
        <dbReference type="ARBA" id="ARBA00022741"/>
    </source>
</evidence>
<accession>A0A6S7ESI9</accession>
<keyword evidence="6" id="KW-0808">Transferase</keyword>
<dbReference type="SUPFAM" id="SSF52440">
    <property type="entry name" value="PreATP-grasp domain"/>
    <property type="match status" value="1"/>
</dbReference>
<evidence type="ECO:0000256" key="1">
    <source>
        <dbReference type="ARBA" id="ARBA00022598"/>
    </source>
</evidence>
<dbReference type="GO" id="GO:0016740">
    <property type="term" value="F:transferase activity"/>
    <property type="evidence" value="ECO:0007669"/>
    <property type="project" value="UniProtKB-KW"/>
</dbReference>
<dbReference type="Gene3D" id="3.30.1490.20">
    <property type="entry name" value="ATP-grasp fold, A domain"/>
    <property type="match status" value="1"/>
</dbReference>
<dbReference type="InterPro" id="IPR013815">
    <property type="entry name" value="ATP_grasp_subdomain_1"/>
</dbReference>
<keyword evidence="1" id="KW-0436">Ligase</keyword>
<dbReference type="RefSeq" id="WP_175129973.1">
    <property type="nucleotide sequence ID" value="NZ_CADILD010000004.1"/>
</dbReference>
<dbReference type="PROSITE" id="PS50975">
    <property type="entry name" value="ATP_GRASP"/>
    <property type="match status" value="1"/>
</dbReference>
<dbReference type="InterPro" id="IPR016185">
    <property type="entry name" value="PreATP-grasp_dom_sf"/>
</dbReference>
<sequence>MKVLSLGGGIWQLGLLQALDRLGFDSAVIDINPNCPGRHAAKEFVQGDTSDLPTVIHAARSLGVDFVIAEQSDRFVRVASRVNHALQLPGVMPNVADRFTDKSQMRQLLLGKVPMPDFQVVHLLSQALAFGERVGYPLVIKPKSSQSSYGVFKVNNPQDLKDRFNECLAFSTDGELLLESFVDGIEVTVEGLSINGQFHALAVSEKEHYAFNPCVAKRLSYPPTSFDSTTLSRIVETAATVVGTLGLDTGLSHAEYRVKNEIPYLVEVAARGGGTQIAAKILPHICQFSPYDLMLRQLAGEFVSVPTPAGRSAVLMFLEFEPGLVKKIHGIDKLIEEGVAEEISLAFREGSEIVRPQDDTQRLGYALVFGENRADVDSRCQRIKDAITLEYE</sequence>
<dbReference type="EC" id="2.1.2.-" evidence="6"/>
<keyword evidence="2 4" id="KW-0547">Nucleotide-binding</keyword>
<dbReference type="InterPro" id="IPR040570">
    <property type="entry name" value="LAL_C2"/>
</dbReference>
<protein>
    <submittedName>
        <fullName evidence="6">Formate-dependent phosphoribosylglycinamide formyltransferase</fullName>
        <ecNumber evidence="6">2.1.2.-</ecNumber>
    </submittedName>
</protein>
<dbReference type="EMBL" id="CADILD010000004">
    <property type="protein sequence ID" value="CAB3920883.1"/>
    <property type="molecule type" value="Genomic_DNA"/>
</dbReference>
<name>A0A6S7ESI9_9BURK</name>
<evidence type="ECO:0000313" key="7">
    <source>
        <dbReference type="Proteomes" id="UP000494105"/>
    </source>
</evidence>
<dbReference type="Gene3D" id="3.40.50.20">
    <property type="match status" value="1"/>
</dbReference>
<dbReference type="GO" id="GO:0005524">
    <property type="term" value="F:ATP binding"/>
    <property type="evidence" value="ECO:0007669"/>
    <property type="project" value="UniProtKB-UniRule"/>
</dbReference>
<organism evidence="6 7">
    <name type="scientific">Achromobacter piechaudii</name>
    <dbReference type="NCBI Taxonomy" id="72556"/>
    <lineage>
        <taxon>Bacteria</taxon>
        <taxon>Pseudomonadati</taxon>
        <taxon>Pseudomonadota</taxon>
        <taxon>Betaproteobacteria</taxon>
        <taxon>Burkholderiales</taxon>
        <taxon>Alcaligenaceae</taxon>
        <taxon>Achromobacter</taxon>
    </lineage>
</organism>
<dbReference type="Pfam" id="PF13535">
    <property type="entry name" value="ATP-grasp_4"/>
    <property type="match status" value="1"/>
</dbReference>
<feature type="domain" description="ATP-grasp" evidence="5">
    <location>
        <begin position="105"/>
        <end position="299"/>
    </location>
</feature>
<dbReference type="PANTHER" id="PTHR43585:SF2">
    <property type="entry name" value="ATP-GRASP ENZYME FSQD"/>
    <property type="match status" value="1"/>
</dbReference>